<sequence length="117" mass="13183">MGFILCVKQEVSMYKYSWGPSQATLDQLASSPCRTLHPIQGLSVSLLKPLLGCHIRAIALSAVTLAAIALGLLGAPIRFYKLPTNKQNGWFQGSLWKMHHWNEQRKVRQFYDLLEKG</sequence>
<evidence type="ECO:0000256" key="8">
    <source>
        <dbReference type="ARBA" id="ARBA00023136"/>
    </source>
</evidence>
<comment type="subcellular location">
    <subcellularLocation>
        <location evidence="2">Mitochondrion inner membrane</location>
    </subcellularLocation>
</comment>
<dbReference type="GO" id="GO:0005743">
    <property type="term" value="C:mitochondrial inner membrane"/>
    <property type="evidence" value="ECO:0007669"/>
    <property type="project" value="UniProtKB-SubCell"/>
</dbReference>
<gene>
    <name evidence="10" type="ORF">CMV_003529</name>
</gene>
<dbReference type="InterPro" id="IPR008432">
    <property type="entry name" value="COX5C"/>
</dbReference>
<keyword evidence="6 9" id="KW-1133">Transmembrane helix</keyword>
<comment type="caution">
    <text evidence="10">The sequence shown here is derived from an EMBL/GenBank/DDBJ whole genome shotgun (WGS) entry which is preliminary data.</text>
</comment>
<evidence type="ECO:0000313" key="10">
    <source>
        <dbReference type="EMBL" id="KAF3973020.1"/>
    </source>
</evidence>
<keyword evidence="4 9" id="KW-0812">Transmembrane</keyword>
<comment type="similarity">
    <text evidence="3">Belongs to the cytochrome c oxidase subunit 5C family.</text>
</comment>
<organism evidence="10 11">
    <name type="scientific">Castanea mollissima</name>
    <name type="common">Chinese chestnut</name>
    <dbReference type="NCBI Taxonomy" id="60419"/>
    <lineage>
        <taxon>Eukaryota</taxon>
        <taxon>Viridiplantae</taxon>
        <taxon>Streptophyta</taxon>
        <taxon>Embryophyta</taxon>
        <taxon>Tracheophyta</taxon>
        <taxon>Spermatophyta</taxon>
        <taxon>Magnoliopsida</taxon>
        <taxon>eudicotyledons</taxon>
        <taxon>Gunneridae</taxon>
        <taxon>Pentapetalae</taxon>
        <taxon>rosids</taxon>
        <taxon>fabids</taxon>
        <taxon>Fagales</taxon>
        <taxon>Fagaceae</taxon>
        <taxon>Castanea</taxon>
    </lineage>
</organism>
<evidence type="ECO:0000256" key="5">
    <source>
        <dbReference type="ARBA" id="ARBA00022792"/>
    </source>
</evidence>
<evidence type="ECO:0000256" key="9">
    <source>
        <dbReference type="SAM" id="Phobius"/>
    </source>
</evidence>
<keyword evidence="11" id="KW-1185">Reference proteome</keyword>
<evidence type="ECO:0000256" key="3">
    <source>
        <dbReference type="ARBA" id="ARBA00009591"/>
    </source>
</evidence>
<evidence type="ECO:0000256" key="1">
    <source>
        <dbReference type="ARBA" id="ARBA00002480"/>
    </source>
</evidence>
<dbReference type="Proteomes" id="UP000737018">
    <property type="component" value="Unassembled WGS sequence"/>
</dbReference>
<dbReference type="PANTHER" id="PTHR34372:SF2">
    <property type="entry name" value="CYTOCHROME C OXIDASE SUBUNIT 5C-2-RELATED"/>
    <property type="match status" value="1"/>
</dbReference>
<dbReference type="OrthoDB" id="506921at2759"/>
<evidence type="ECO:0000256" key="6">
    <source>
        <dbReference type="ARBA" id="ARBA00022989"/>
    </source>
</evidence>
<proteinExistence type="inferred from homology"/>
<dbReference type="AlphaFoldDB" id="A0A8J4RNS2"/>
<evidence type="ECO:0000313" key="11">
    <source>
        <dbReference type="Proteomes" id="UP000737018"/>
    </source>
</evidence>
<feature type="transmembrane region" description="Helical" evidence="9">
    <location>
        <begin position="55"/>
        <end position="77"/>
    </location>
</feature>
<comment type="function">
    <text evidence="1">This protein is one of the nuclear-coded polypeptide chains of cytochrome c oxidase, the terminal oxidase in mitochondrial electron transport.</text>
</comment>
<keyword evidence="7" id="KW-0496">Mitochondrion</keyword>
<evidence type="ECO:0000256" key="7">
    <source>
        <dbReference type="ARBA" id="ARBA00023128"/>
    </source>
</evidence>
<evidence type="ECO:0000256" key="4">
    <source>
        <dbReference type="ARBA" id="ARBA00022692"/>
    </source>
</evidence>
<dbReference type="PANTHER" id="PTHR34372">
    <property type="entry name" value="CYTOCHROME C OXIDASE SUBUNIT 5C-2-RELATED"/>
    <property type="match status" value="1"/>
</dbReference>
<reference evidence="10" key="1">
    <citation type="submission" date="2020-03" db="EMBL/GenBank/DDBJ databases">
        <title>Castanea mollissima Vanexum genome sequencing.</title>
        <authorList>
            <person name="Staton M."/>
        </authorList>
    </citation>
    <scope>NUCLEOTIDE SEQUENCE</scope>
    <source>
        <tissue evidence="10">Leaf</tissue>
    </source>
</reference>
<evidence type="ECO:0000256" key="2">
    <source>
        <dbReference type="ARBA" id="ARBA00004273"/>
    </source>
</evidence>
<protein>
    <submittedName>
        <fullName evidence="10">Uncharacterized protein</fullName>
    </submittedName>
</protein>
<dbReference type="EMBL" id="JRKL02000284">
    <property type="protein sequence ID" value="KAF3973020.1"/>
    <property type="molecule type" value="Genomic_DNA"/>
</dbReference>
<keyword evidence="8 9" id="KW-0472">Membrane</keyword>
<accession>A0A8J4RNS2</accession>
<name>A0A8J4RNS2_9ROSI</name>
<keyword evidence="5" id="KW-0999">Mitochondrion inner membrane</keyword>